<keyword evidence="1" id="KW-0614">Plasmid</keyword>
<organism evidence="1 2">
    <name type="scientific">Legionella lytica</name>
    <dbReference type="NCBI Taxonomy" id="96232"/>
    <lineage>
        <taxon>Bacteria</taxon>
        <taxon>Pseudomonadati</taxon>
        <taxon>Pseudomonadota</taxon>
        <taxon>Gammaproteobacteria</taxon>
        <taxon>Legionellales</taxon>
        <taxon>Legionellaceae</taxon>
        <taxon>Legionella</taxon>
    </lineage>
</organism>
<gene>
    <name evidence="1" type="ORF">J2N86_14620</name>
</gene>
<evidence type="ECO:0000313" key="1">
    <source>
        <dbReference type="EMBL" id="USQ15471.1"/>
    </source>
</evidence>
<reference evidence="1" key="1">
    <citation type="submission" date="2021-03" db="EMBL/GenBank/DDBJ databases">
        <title>Legionella lytica PCM 2298.</title>
        <authorList>
            <person name="Koper P."/>
        </authorList>
    </citation>
    <scope>NUCLEOTIDE SEQUENCE</scope>
    <source>
        <strain evidence="1">PCM 2298</strain>
        <plasmid evidence="1">pLlyPCM2298_1</plasmid>
    </source>
</reference>
<keyword evidence="2" id="KW-1185">Reference proteome</keyword>
<name>A0ABY4YDF5_9GAMM</name>
<geneLocation type="plasmid" evidence="1 2">
    <name>pLlyPCM2298_1</name>
</geneLocation>
<proteinExistence type="predicted"/>
<dbReference type="Proteomes" id="UP001057474">
    <property type="component" value="Plasmid pLlyPCM2298_1"/>
</dbReference>
<accession>A0ABY4YDF5</accession>
<dbReference type="RefSeq" id="WP_252582723.1">
    <property type="nucleotide sequence ID" value="NZ_CP071528.1"/>
</dbReference>
<protein>
    <submittedName>
        <fullName evidence="1">Uncharacterized protein</fullName>
    </submittedName>
</protein>
<evidence type="ECO:0000313" key="2">
    <source>
        <dbReference type="Proteomes" id="UP001057474"/>
    </source>
</evidence>
<dbReference type="EMBL" id="CP071528">
    <property type="protein sequence ID" value="USQ15471.1"/>
    <property type="molecule type" value="Genomic_DNA"/>
</dbReference>
<sequence length="250" mass="28888">MPRFKFFTPNQTHVIELYSSGDKYIEQVEHEIISGSDAGPLLTEIFGQNVRFVYVPDGEKFNGLLNEAKKREHTQSIINLYEPENTKYLLDRINPGDSILINAQGDIHNKLIAGYDAEELIDILENDLELEKIPLNNLDIDSCKMGRVKSYREELKAQLKNFQTITTYTDLCTASKRDNVPRRMWIEEDGEEHLFYDESELNKKGTRIIEYTDVYKNLMTNIWKANPYNLHELDLSENIGISVSASFTTL</sequence>